<comment type="caution">
    <text evidence="8">The sequence shown here is derived from an EMBL/GenBank/DDBJ whole genome shotgun (WGS) entry which is preliminary data.</text>
</comment>
<accession>A0A919N2Y2</accession>
<dbReference type="GO" id="GO:0006520">
    <property type="term" value="P:amino acid metabolic process"/>
    <property type="evidence" value="ECO:0007669"/>
    <property type="project" value="InterPro"/>
</dbReference>
<dbReference type="PIRSF" id="PIRSF000188">
    <property type="entry name" value="Phe_leu_dh"/>
    <property type="match status" value="1"/>
</dbReference>
<dbReference type="InterPro" id="IPR006097">
    <property type="entry name" value="Glu/Leu/Phe/Val/Trp_DH_dimer"/>
</dbReference>
<dbReference type="PANTHER" id="PTHR42722">
    <property type="entry name" value="LEUCINE DEHYDROGENASE"/>
    <property type="match status" value="1"/>
</dbReference>
<dbReference type="GO" id="GO:0000166">
    <property type="term" value="F:nucleotide binding"/>
    <property type="evidence" value="ECO:0007669"/>
    <property type="project" value="UniProtKB-KW"/>
</dbReference>
<evidence type="ECO:0000313" key="9">
    <source>
        <dbReference type="Proteomes" id="UP000629619"/>
    </source>
</evidence>
<dbReference type="SMART" id="SM00839">
    <property type="entry name" value="ELFV_dehydrog"/>
    <property type="match status" value="1"/>
</dbReference>
<dbReference type="AlphaFoldDB" id="A0A919N2Y2"/>
<dbReference type="InterPro" id="IPR036291">
    <property type="entry name" value="NAD(P)-bd_dom_sf"/>
</dbReference>
<feature type="binding site" evidence="5">
    <location>
        <begin position="180"/>
        <end position="185"/>
    </location>
    <ligand>
        <name>NAD(+)</name>
        <dbReference type="ChEBI" id="CHEBI:57540"/>
    </ligand>
</feature>
<dbReference type="InterPro" id="IPR046346">
    <property type="entry name" value="Aminoacid_DH-like_N_sf"/>
</dbReference>
<dbReference type="GO" id="GO:0016639">
    <property type="term" value="F:oxidoreductase activity, acting on the CH-NH2 group of donors, NAD or NADP as acceptor"/>
    <property type="evidence" value="ECO:0007669"/>
    <property type="project" value="InterPro"/>
</dbReference>
<dbReference type="Gene3D" id="3.40.50.720">
    <property type="entry name" value="NAD(P)-binding Rossmann-like Domain"/>
    <property type="match status" value="1"/>
</dbReference>
<dbReference type="InterPro" id="IPR016211">
    <property type="entry name" value="Glu/Phe/Leu/Val/Trp_DH_bac/arc"/>
</dbReference>
<dbReference type="InterPro" id="IPR006096">
    <property type="entry name" value="Glu/Leu/Phe/Val/Trp_DH_C"/>
</dbReference>
<dbReference type="Pfam" id="PF00208">
    <property type="entry name" value="ELFV_dehydrog"/>
    <property type="match status" value="1"/>
</dbReference>
<dbReference type="PRINTS" id="PR00082">
    <property type="entry name" value="GLFDHDRGNASE"/>
</dbReference>
<evidence type="ECO:0000313" key="8">
    <source>
        <dbReference type="EMBL" id="GIF02518.1"/>
    </source>
</evidence>
<evidence type="ECO:0000256" key="2">
    <source>
        <dbReference type="ARBA" id="ARBA00023002"/>
    </source>
</evidence>
<evidence type="ECO:0000256" key="3">
    <source>
        <dbReference type="ARBA" id="ARBA00023027"/>
    </source>
</evidence>
<dbReference type="EMBL" id="BOMW01000002">
    <property type="protein sequence ID" value="GIF02518.1"/>
    <property type="molecule type" value="Genomic_DNA"/>
</dbReference>
<dbReference type="SUPFAM" id="SSF51735">
    <property type="entry name" value="NAD(P)-binding Rossmann-fold domains"/>
    <property type="match status" value="1"/>
</dbReference>
<reference evidence="8" key="1">
    <citation type="submission" date="2021-01" db="EMBL/GenBank/DDBJ databases">
        <title>Whole genome shotgun sequence of Actinoplanes siamensis NBRC 109076.</title>
        <authorList>
            <person name="Komaki H."/>
            <person name="Tamura T."/>
        </authorList>
    </citation>
    <scope>NUCLEOTIDE SEQUENCE</scope>
    <source>
        <strain evidence="8">NBRC 109076</strain>
    </source>
</reference>
<protein>
    <submittedName>
        <fullName evidence="8">Leucine dehydrogenase</fullName>
    </submittedName>
</protein>
<organism evidence="8 9">
    <name type="scientific">Actinoplanes siamensis</name>
    <dbReference type="NCBI Taxonomy" id="1223317"/>
    <lineage>
        <taxon>Bacteria</taxon>
        <taxon>Bacillati</taxon>
        <taxon>Actinomycetota</taxon>
        <taxon>Actinomycetes</taxon>
        <taxon>Micromonosporales</taxon>
        <taxon>Micromonosporaceae</taxon>
        <taxon>Actinoplanes</taxon>
    </lineage>
</organism>
<evidence type="ECO:0000259" key="7">
    <source>
        <dbReference type="SMART" id="SM00839"/>
    </source>
</evidence>
<comment type="similarity">
    <text evidence="1 6">Belongs to the Glu/Leu/Phe/Val dehydrogenases family.</text>
</comment>
<evidence type="ECO:0000256" key="6">
    <source>
        <dbReference type="RuleBase" id="RU004417"/>
    </source>
</evidence>
<keyword evidence="9" id="KW-1185">Reference proteome</keyword>
<evidence type="ECO:0000256" key="5">
    <source>
        <dbReference type="PIRSR" id="PIRSR000188-2"/>
    </source>
</evidence>
<evidence type="ECO:0000256" key="1">
    <source>
        <dbReference type="ARBA" id="ARBA00006382"/>
    </source>
</evidence>
<keyword evidence="2 6" id="KW-0560">Oxidoreductase</keyword>
<dbReference type="InterPro" id="IPR006095">
    <property type="entry name" value="Glu/Leu/Phe/Val/Trp_DH"/>
</dbReference>
<dbReference type="Pfam" id="PF02812">
    <property type="entry name" value="ELFV_dehydrog_N"/>
    <property type="match status" value="1"/>
</dbReference>
<gene>
    <name evidence="8" type="ORF">Asi03nite_00560</name>
</gene>
<dbReference type="Gene3D" id="3.40.50.10860">
    <property type="entry name" value="Leucine Dehydrogenase, chain A, domain 1"/>
    <property type="match status" value="1"/>
</dbReference>
<dbReference type="PANTHER" id="PTHR42722:SF1">
    <property type="entry name" value="VALINE DEHYDROGENASE"/>
    <property type="match status" value="1"/>
</dbReference>
<dbReference type="Proteomes" id="UP000629619">
    <property type="component" value="Unassembled WGS sequence"/>
</dbReference>
<keyword evidence="5" id="KW-0547">Nucleotide-binding</keyword>
<name>A0A919N2Y2_9ACTN</name>
<evidence type="ECO:0000256" key="4">
    <source>
        <dbReference type="PIRSR" id="PIRSR000188-1"/>
    </source>
</evidence>
<dbReference type="SUPFAM" id="SSF53223">
    <property type="entry name" value="Aminoacid dehydrogenase-like, N-terminal domain"/>
    <property type="match status" value="1"/>
</dbReference>
<sequence>MGGYFAGMEHELVITRRGPRCGLPVTVAIHSTARGRAAGGCRLKHYPHWRDSVTDTLRLSEAMTAKCAIAGLPLGGGKTVVAMPEQGYAGDRRDVLLDVGDTIALLDGRYATGPDVGTGPDDMAVIAERTPYVFCRPESAGGSGDSSPHTATGVLSALRAVCAHRFGSPALAGRSFAILGLGRVGAHVLRMLAGEGARLIAADVDDSRREVAARHGAAWTTPQQCLSAEVDVLVPAALGGLLTARSVPALRCAAVAGPANNQLDTPATARLLHERGILWAPDIVVGAGGLIHATAVELLHESPAQVAARLDGIGDTLTREFLAPRRTGGDAAHTGS</sequence>
<feature type="domain" description="Glutamate/phenylalanine/leucine/valine/L-tryptophan dehydrogenase C-terminal" evidence="7">
    <location>
        <begin position="144"/>
        <end position="335"/>
    </location>
</feature>
<keyword evidence="3 5" id="KW-0520">NAD</keyword>
<feature type="active site" description="Proton donor/acceptor" evidence="4">
    <location>
        <position position="78"/>
    </location>
</feature>
<proteinExistence type="inferred from homology"/>